<evidence type="ECO:0000313" key="3">
    <source>
        <dbReference type="Proteomes" id="UP001154114"/>
    </source>
</evidence>
<keyword evidence="1" id="KW-1133">Transmembrane helix</keyword>
<name>A0A9P0BMY8_CHRIL</name>
<gene>
    <name evidence="2" type="ORF">CINC_LOCUS2038</name>
</gene>
<keyword evidence="1" id="KW-0472">Membrane</keyword>
<evidence type="ECO:0000313" key="2">
    <source>
        <dbReference type="EMBL" id="CAH0583019.1"/>
    </source>
</evidence>
<reference evidence="2" key="1">
    <citation type="submission" date="2021-12" db="EMBL/GenBank/DDBJ databases">
        <authorList>
            <person name="King R."/>
        </authorList>
    </citation>
    <scope>NUCLEOTIDE SEQUENCE</scope>
</reference>
<accession>A0A9P0BMY8</accession>
<feature type="transmembrane region" description="Helical" evidence="1">
    <location>
        <begin position="102"/>
        <end position="124"/>
    </location>
</feature>
<protein>
    <submittedName>
        <fullName evidence="2">Uncharacterized protein</fullName>
    </submittedName>
</protein>
<keyword evidence="1" id="KW-0812">Transmembrane</keyword>
<sequence length="161" mass="18500">MDARTETTETTETTFLDCLPTVGKCCFCISLKVGCLIIAVLGVLGSLDGFLEFGMEEADPCFEGDIYEFMKWQAFSFYIAMLITSVYCIIGIIRRWRNAVKVYMYVMTFSLILTLIFGICFFYVPTKKDCGESWAYSVANFFSCLVSFYFLVVLRSYYKQM</sequence>
<keyword evidence="3" id="KW-1185">Reference proteome</keyword>
<feature type="transmembrane region" description="Helical" evidence="1">
    <location>
        <begin position="75"/>
        <end position="93"/>
    </location>
</feature>
<dbReference type="AlphaFoldDB" id="A0A9P0BMY8"/>
<proteinExistence type="predicted"/>
<dbReference type="OrthoDB" id="6895986at2759"/>
<feature type="transmembrane region" description="Helical" evidence="1">
    <location>
        <begin position="136"/>
        <end position="158"/>
    </location>
</feature>
<dbReference type="Proteomes" id="UP001154114">
    <property type="component" value="Chromosome 12"/>
</dbReference>
<evidence type="ECO:0000256" key="1">
    <source>
        <dbReference type="SAM" id="Phobius"/>
    </source>
</evidence>
<dbReference type="EMBL" id="LR824015">
    <property type="protein sequence ID" value="CAH0583019.1"/>
    <property type="molecule type" value="Genomic_DNA"/>
</dbReference>
<organism evidence="2 3">
    <name type="scientific">Chrysodeixis includens</name>
    <name type="common">Soybean looper</name>
    <name type="synonym">Pseudoplusia includens</name>
    <dbReference type="NCBI Taxonomy" id="689277"/>
    <lineage>
        <taxon>Eukaryota</taxon>
        <taxon>Metazoa</taxon>
        <taxon>Ecdysozoa</taxon>
        <taxon>Arthropoda</taxon>
        <taxon>Hexapoda</taxon>
        <taxon>Insecta</taxon>
        <taxon>Pterygota</taxon>
        <taxon>Neoptera</taxon>
        <taxon>Endopterygota</taxon>
        <taxon>Lepidoptera</taxon>
        <taxon>Glossata</taxon>
        <taxon>Ditrysia</taxon>
        <taxon>Noctuoidea</taxon>
        <taxon>Noctuidae</taxon>
        <taxon>Plusiinae</taxon>
        <taxon>Chrysodeixis</taxon>
    </lineage>
</organism>